<evidence type="ECO:0000313" key="2">
    <source>
        <dbReference type="EMBL" id="MFK2917944.1"/>
    </source>
</evidence>
<comment type="caution">
    <text evidence="2">The sequence shown here is derived from an EMBL/GenBank/DDBJ whole genome shotgun (WGS) entry which is preliminary data.</text>
</comment>
<dbReference type="RefSeq" id="WP_379986479.1">
    <property type="nucleotide sequence ID" value="NZ_JADIKD010000010.1"/>
</dbReference>
<accession>A0ABW8K903</accession>
<dbReference type="EMBL" id="JADIKD010000010">
    <property type="protein sequence ID" value="MFK2917944.1"/>
    <property type="molecule type" value="Genomic_DNA"/>
</dbReference>
<dbReference type="PANTHER" id="PTHR43162:SF1">
    <property type="entry name" value="PRESTALK A DIFFERENTIATION PROTEIN A"/>
    <property type="match status" value="1"/>
</dbReference>
<proteinExistence type="predicted"/>
<keyword evidence="3" id="KW-1185">Reference proteome</keyword>
<dbReference type="InterPro" id="IPR016040">
    <property type="entry name" value="NAD(P)-bd_dom"/>
</dbReference>
<dbReference type="InterPro" id="IPR051604">
    <property type="entry name" value="Ergot_Alk_Oxidoreductase"/>
</dbReference>
<feature type="domain" description="NAD(P)-binding" evidence="1">
    <location>
        <begin position="9"/>
        <end position="178"/>
    </location>
</feature>
<gene>
    <name evidence="2" type="ORF">ISS97_11780</name>
</gene>
<sequence>MTATVLVLGATGKSGRRLVPLLEARDVTVRAASRQASPQHTPFHWDKPETHQAALEGVDAIYVIGPDFVEDPSGVMAPFLDRAKQLGVKRVVAVSSLGVGFPHEPEDSGRRKVEQLVMNSGMEWTLLRPGGFAQNFSESFFLPGILHADTVATATGDGAVAFVDAEDIAAVAAAALTEQGHAQAIYPITGPQSLTFAQATAVISKAAGREIRHRNISSDEFAAILQGGGVPADYAAVVVRDQEAIREGAGAVVTDTVERVTGRPPMAFDAYAARAAAAWVRG</sequence>
<dbReference type="Proteomes" id="UP001620408">
    <property type="component" value="Unassembled WGS sequence"/>
</dbReference>
<protein>
    <submittedName>
        <fullName evidence="2">NAD(P)H-binding protein</fullName>
    </submittedName>
</protein>
<organism evidence="2 3">
    <name type="scientific">Dyella koreensis</name>
    <dbReference type="NCBI Taxonomy" id="311235"/>
    <lineage>
        <taxon>Bacteria</taxon>
        <taxon>Pseudomonadati</taxon>
        <taxon>Pseudomonadota</taxon>
        <taxon>Gammaproteobacteria</taxon>
        <taxon>Lysobacterales</taxon>
        <taxon>Rhodanobacteraceae</taxon>
        <taxon>Dyella</taxon>
    </lineage>
</organism>
<dbReference type="Pfam" id="PF13460">
    <property type="entry name" value="NAD_binding_10"/>
    <property type="match status" value="1"/>
</dbReference>
<dbReference type="PANTHER" id="PTHR43162">
    <property type="match status" value="1"/>
</dbReference>
<reference evidence="2 3" key="1">
    <citation type="submission" date="2020-10" db="EMBL/GenBank/DDBJ databases">
        <title>Phylogeny of dyella-like bacteria.</title>
        <authorList>
            <person name="Fu J."/>
        </authorList>
    </citation>
    <scope>NUCLEOTIDE SEQUENCE [LARGE SCALE GENOMIC DNA]</scope>
    <source>
        <strain evidence="2 3">BB4</strain>
    </source>
</reference>
<evidence type="ECO:0000259" key="1">
    <source>
        <dbReference type="Pfam" id="PF13460"/>
    </source>
</evidence>
<name>A0ABW8K903_9GAMM</name>
<dbReference type="Gene3D" id="3.90.25.10">
    <property type="entry name" value="UDP-galactose 4-epimerase, domain 1"/>
    <property type="match status" value="1"/>
</dbReference>
<dbReference type="Gene3D" id="3.40.50.720">
    <property type="entry name" value="NAD(P)-binding Rossmann-like Domain"/>
    <property type="match status" value="1"/>
</dbReference>
<dbReference type="SUPFAM" id="SSF51735">
    <property type="entry name" value="NAD(P)-binding Rossmann-fold domains"/>
    <property type="match status" value="1"/>
</dbReference>
<dbReference type="InterPro" id="IPR036291">
    <property type="entry name" value="NAD(P)-bd_dom_sf"/>
</dbReference>
<evidence type="ECO:0000313" key="3">
    <source>
        <dbReference type="Proteomes" id="UP001620408"/>
    </source>
</evidence>